<evidence type="ECO:0000256" key="7">
    <source>
        <dbReference type="ARBA" id="ARBA00023163"/>
    </source>
</evidence>
<dbReference type="FunCoup" id="A0A1D6IJV3">
    <property type="interactions" value="1283"/>
</dbReference>
<reference evidence="13" key="2">
    <citation type="submission" date="2019-07" db="EMBL/GenBank/DDBJ databases">
        <authorList>
            <person name="Seetharam A."/>
            <person name="Woodhouse M."/>
            <person name="Cannon E."/>
        </authorList>
    </citation>
    <scope>NUCLEOTIDE SEQUENCE [LARGE SCALE GENOMIC DNA]</scope>
    <source>
        <strain evidence="13">cv. B73</strain>
    </source>
</reference>
<evidence type="ECO:0000313" key="12">
    <source>
        <dbReference type="EMBL" id="ONM59710.1"/>
    </source>
</evidence>
<dbReference type="Gene3D" id="1.10.287.260">
    <property type="match status" value="1"/>
</dbReference>
<keyword evidence="3 9" id="KW-0240">DNA-directed RNA polymerase</keyword>
<dbReference type="Gene3D" id="1.10.150.20">
    <property type="entry name" value="5' to 3' exonuclease, C-terminal subdomain"/>
    <property type="match status" value="1"/>
</dbReference>
<keyword evidence="4 9" id="KW-0808">Transferase</keyword>
<dbReference type="FunFam" id="1.10.1320.10:FF:000001">
    <property type="entry name" value="DNA-directed RNA polymerase"/>
    <property type="match status" value="1"/>
</dbReference>
<evidence type="ECO:0000313" key="14">
    <source>
        <dbReference type="Proteomes" id="UP000007305"/>
    </source>
</evidence>
<dbReference type="EMBL" id="CM007650">
    <property type="protein sequence ID" value="ONM59717.1"/>
    <property type="molecule type" value="Genomic_DNA"/>
</dbReference>
<evidence type="ECO:0000256" key="3">
    <source>
        <dbReference type="ARBA" id="ARBA00022478"/>
    </source>
</evidence>
<dbReference type="EMBL" id="CM007650">
    <property type="protein sequence ID" value="ONM59710.1"/>
    <property type="molecule type" value="Genomic_DNA"/>
</dbReference>
<dbReference type="SMART" id="SM01311">
    <property type="entry name" value="RPOL_N"/>
    <property type="match status" value="1"/>
</dbReference>
<feature type="region of interest" description="Disordered" evidence="10">
    <location>
        <begin position="16"/>
        <end position="41"/>
    </location>
</feature>
<feature type="compositionally biased region" description="Basic residues" evidence="10">
    <location>
        <begin position="108"/>
        <end position="118"/>
    </location>
</feature>
<comment type="catalytic activity">
    <reaction evidence="8 9">
        <text>RNA(n) + a ribonucleoside 5'-triphosphate = RNA(n+1) + diphosphate</text>
        <dbReference type="Rhea" id="RHEA:21248"/>
        <dbReference type="Rhea" id="RHEA-COMP:14527"/>
        <dbReference type="Rhea" id="RHEA-COMP:17342"/>
        <dbReference type="ChEBI" id="CHEBI:33019"/>
        <dbReference type="ChEBI" id="CHEBI:61557"/>
        <dbReference type="ChEBI" id="CHEBI:140395"/>
        <dbReference type="EC" id="2.7.7.6"/>
    </reaction>
</comment>
<dbReference type="SMR" id="A0A1D6IJV3"/>
<dbReference type="PROSITE" id="PS00900">
    <property type="entry name" value="RNA_POL_PHAGE_1"/>
    <property type="match status" value="1"/>
</dbReference>
<dbReference type="Pfam" id="PF00940">
    <property type="entry name" value="RNA_pol"/>
    <property type="match status" value="1"/>
</dbReference>
<dbReference type="Proteomes" id="UP000007305">
    <property type="component" value="Chromosome 7"/>
</dbReference>
<comment type="similarity">
    <text evidence="1 9">Belongs to the phage and mitochondrial RNA polymerase family.</text>
</comment>
<dbReference type="PaxDb" id="4577-GRMZM2G381395_P01"/>
<dbReference type="FunFam" id="1.10.287.260:FF:000001">
    <property type="entry name" value="DNA-directed RNA polymerase"/>
    <property type="match status" value="1"/>
</dbReference>
<dbReference type="STRING" id="4577.A0A1D6IJV3"/>
<comment type="function">
    <text evidence="9">DNA-dependent RNA polymerase catalyzes the transcription of DNA into RNA using the four ribonucleoside triphosphates as substrates.</text>
</comment>
<keyword evidence="6" id="KW-0809">Transit peptide</keyword>
<keyword evidence="5 9" id="KW-0548">Nucleotidyltransferase</keyword>
<dbReference type="InterPro" id="IPR037159">
    <property type="entry name" value="RNA_POL_N_sf"/>
</dbReference>
<organism evidence="12">
    <name type="scientific">Zea mays</name>
    <name type="common">Maize</name>
    <dbReference type="NCBI Taxonomy" id="4577"/>
    <lineage>
        <taxon>Eukaryota</taxon>
        <taxon>Viridiplantae</taxon>
        <taxon>Streptophyta</taxon>
        <taxon>Embryophyta</taxon>
        <taxon>Tracheophyta</taxon>
        <taxon>Spermatophyta</taxon>
        <taxon>Magnoliopsida</taxon>
        <taxon>Liliopsida</taxon>
        <taxon>Poales</taxon>
        <taxon>Poaceae</taxon>
        <taxon>PACMAD clade</taxon>
        <taxon>Panicoideae</taxon>
        <taxon>Andropogonodae</taxon>
        <taxon>Andropogoneae</taxon>
        <taxon>Tripsacinae</taxon>
        <taxon>Zea</taxon>
    </lineage>
</organism>
<dbReference type="PROSITE" id="PS00489">
    <property type="entry name" value="RNA_POL_PHAGE_2"/>
    <property type="match status" value="1"/>
</dbReference>
<evidence type="ECO:0007829" key="15">
    <source>
        <dbReference type="PeptideAtlas" id="A0A1D6IJV3"/>
    </source>
</evidence>
<dbReference type="InterPro" id="IPR043502">
    <property type="entry name" value="DNA/RNA_pol_sf"/>
</dbReference>
<dbReference type="Gramene" id="Zm00001eb327720_T001">
    <property type="protein sequence ID" value="Zm00001eb327720_P001"/>
    <property type="gene ID" value="Zm00001eb327720"/>
</dbReference>
<evidence type="ECO:0000256" key="6">
    <source>
        <dbReference type="ARBA" id="ARBA00022946"/>
    </source>
</evidence>
<dbReference type="SUPFAM" id="SSF56672">
    <property type="entry name" value="DNA/RNA polymerases"/>
    <property type="match status" value="1"/>
</dbReference>
<dbReference type="InterPro" id="IPR046950">
    <property type="entry name" value="DNA-dir_Rpol_C_phage-type"/>
</dbReference>
<keyword evidence="14" id="KW-1185">Reference proteome</keyword>
<dbReference type="InterPro" id="IPR029262">
    <property type="entry name" value="RPOL_N"/>
</dbReference>
<dbReference type="InterPro" id="IPR024075">
    <property type="entry name" value="DNA-dir_RNA_pol_helix_hairp_sf"/>
</dbReference>
<feature type="domain" description="DNA-directed RNA polymerase N-terminal" evidence="11">
    <location>
        <begin position="140"/>
        <end position="461"/>
    </location>
</feature>
<dbReference type="EC" id="2.7.7.6" evidence="2 9"/>
<dbReference type="PANTHER" id="PTHR10102">
    <property type="entry name" value="DNA-DIRECTED RNA POLYMERASE, MITOCHONDRIAL"/>
    <property type="match status" value="1"/>
</dbReference>
<evidence type="ECO:0000256" key="10">
    <source>
        <dbReference type="SAM" id="MobiDB-lite"/>
    </source>
</evidence>
<keyword evidence="15" id="KW-1267">Proteomics identification</keyword>
<proteinExistence type="evidence at protein level"/>
<dbReference type="Gene3D" id="1.10.287.280">
    <property type="match status" value="1"/>
</dbReference>
<dbReference type="EMBL" id="CM007650">
    <property type="protein sequence ID" value="ONM59723.1"/>
    <property type="molecule type" value="Genomic_DNA"/>
</dbReference>
<accession>A0A1D6IJV3</accession>
<dbReference type="OMA" id="ERDMICD"/>
<gene>
    <name evidence="13" type="primary">LOC541775</name>
    <name evidence="12" type="ORF">ZEAMMB73_Zm00001d022169</name>
</gene>
<keyword evidence="7 9" id="KW-0804">Transcription</keyword>
<feature type="compositionally biased region" description="Basic and acidic residues" evidence="10">
    <location>
        <begin position="98"/>
        <end position="107"/>
    </location>
</feature>
<evidence type="ECO:0000256" key="2">
    <source>
        <dbReference type="ARBA" id="ARBA00012418"/>
    </source>
</evidence>
<dbReference type="GO" id="GO:0003677">
    <property type="term" value="F:DNA binding"/>
    <property type="evidence" value="ECO:0007669"/>
    <property type="project" value="InterPro"/>
</dbReference>
<dbReference type="GO" id="GO:0003899">
    <property type="term" value="F:DNA-directed RNA polymerase activity"/>
    <property type="evidence" value="ECO:0000318"/>
    <property type="project" value="GO_Central"/>
</dbReference>
<dbReference type="GO" id="GO:0006390">
    <property type="term" value="P:mitochondrial transcription"/>
    <property type="evidence" value="ECO:0000318"/>
    <property type="project" value="GO_Central"/>
</dbReference>
<evidence type="ECO:0000256" key="5">
    <source>
        <dbReference type="ARBA" id="ARBA00022695"/>
    </source>
</evidence>
<dbReference type="PANTHER" id="PTHR10102:SF0">
    <property type="entry name" value="DNA-DIRECTED RNA POLYMERASE, MITOCHONDRIAL"/>
    <property type="match status" value="1"/>
</dbReference>
<dbReference type="AlphaFoldDB" id="A0A1D6IJV3"/>
<reference evidence="12 14" key="1">
    <citation type="submission" date="2015-12" db="EMBL/GenBank/DDBJ databases">
        <title>Update maize B73 reference genome by single molecule sequencing technologies.</title>
        <authorList>
            <consortium name="Maize Genome Sequencing Project"/>
            <person name="Ware D."/>
        </authorList>
    </citation>
    <scope>NUCLEOTIDE SEQUENCE [LARGE SCALE GENOMIC DNA]</scope>
    <source>
        <strain evidence="14">cv. B73</strain>
        <tissue evidence="12">Seedling</tissue>
    </source>
</reference>
<dbReference type="FunFam" id="1.10.150.20:FF:000027">
    <property type="entry name" value="DNA-directed RNA polymerase"/>
    <property type="match status" value="1"/>
</dbReference>
<sequence>MWRRLPTRRLASALLSSSPLQRATATHAPPLERHFPTTASGLLPPSLLPPWQQEPRWFSSSAAAEAVSSEDAEELHHAIEEIVRAQPSPNLPQPQAVAEEHQAPGRDHRSRHRRSGRGRHAEVLAAEHGMTYHRYTSLRRRQIRIETEAWEQAANEYRELLADMCEQKLAPNLPYVKSLFLGWFEPLRDQIATEQELVADPGSRASHGPFFSMLPADMMAVITMHKLMGLLMTGSGDGSVRVIQAACQIGEAIEHEVRINRFLEKTRKKNNKEMENEEEAGDTNIAIEQQRLRKKVTDLMKKQKLRQVRNIVKNQDKSRPWGQDAHAKVGSRLIDLFIGTAHIQPPASQSSDGLPDIRPAFRHEMRTMVKEQQKSSRRYGVIKCDPLVRQGLDRTAKHMVIPYMPMLIPPICWTGYDKGAHLFLPSYVMRTHGARQQRDAVKRAPREQMQFVFEALNTLGSTKWRVNKRVLSIVDRIWSNGGRLADLVDRTDVPVPEKPDTEDETLLKNWKWHLRAAKKKNSERHSQRCDVELKLAVARKMKDEEGFYYPHNLDFRGRAYPMHPYLNHLGSDLCRGVLEFAEGRPLGKSGLRWLKIHLANLYAAGVDKLSYDGRIAFAENHLEEIFDSADRPLEGRRWWLGAEDPFQCLAVCMNLTEALRSSSPETTISHIPVHQDGSCNGLQHYAALGKDKLGAIAVNLVAGEKPADVYTGIANRVMEIMRMDAQKDPSVEPDAARARLIVDQVDRKLVKQTVMTSVYGVTYIGAREQIRRRLKERGVIPNDSELFGASCYAAKVTLTALGEMFQAARSIMNWLGDCAKVIACENEPVRWTTPLGLPVVQPYRKLGRHLIKTSLQVLTLQRETDKVMVKRQRTAFPPNFVHSLDGSHMMMTAVACKRQGLNFAGVHDSYWTHASDVDTMNKILREKFVELYDTPILENLLESFEKSFPKLKFPPLPERGDFDMKEVLESTYFFN</sequence>
<dbReference type="EnsemblPlants" id="Zm00001eb327720_T001">
    <property type="protein sequence ID" value="Zm00001eb327720_P001"/>
    <property type="gene ID" value="Zm00001eb327720"/>
</dbReference>
<dbReference type="IntAct" id="A0A1D6IJV3">
    <property type="interactions" value="22"/>
</dbReference>
<protein>
    <recommendedName>
        <fullName evidence="2 9">DNA-directed RNA polymerase</fullName>
        <ecNumber evidence="2 9">2.7.7.6</ecNumber>
    </recommendedName>
</protein>
<dbReference type="ExpressionAtlas" id="A0A1D6IJV3">
    <property type="expression patterns" value="baseline and differential"/>
</dbReference>
<reference evidence="13" key="3">
    <citation type="submission" date="2021-05" db="UniProtKB">
        <authorList>
            <consortium name="EnsemblPlants"/>
        </authorList>
    </citation>
    <scope>IDENTIFICATION</scope>
    <source>
        <strain evidence="13">cv. B73</strain>
    </source>
</reference>
<feature type="region of interest" description="Disordered" evidence="10">
    <location>
        <begin position="87"/>
        <end position="119"/>
    </location>
</feature>
<evidence type="ECO:0000256" key="1">
    <source>
        <dbReference type="ARBA" id="ARBA00009493"/>
    </source>
</evidence>
<evidence type="ECO:0000256" key="9">
    <source>
        <dbReference type="RuleBase" id="RU003805"/>
    </source>
</evidence>
<evidence type="ECO:0000256" key="8">
    <source>
        <dbReference type="ARBA" id="ARBA00048552"/>
    </source>
</evidence>
<evidence type="ECO:0000313" key="13">
    <source>
        <dbReference type="EnsemblPlants" id="Zm00001eb327720_P001"/>
    </source>
</evidence>
<evidence type="ECO:0000256" key="4">
    <source>
        <dbReference type="ARBA" id="ARBA00022679"/>
    </source>
</evidence>
<dbReference type="eggNOG" id="KOG1038">
    <property type="taxonomic scope" value="Eukaryota"/>
</dbReference>
<evidence type="ECO:0000259" key="11">
    <source>
        <dbReference type="SMART" id="SM01311"/>
    </source>
</evidence>
<dbReference type="Gene3D" id="1.10.1320.10">
    <property type="entry name" value="DNA-directed RNA polymerase, N-terminal domain"/>
    <property type="match status" value="1"/>
</dbReference>
<dbReference type="GO" id="GO:0034245">
    <property type="term" value="C:mitochondrial DNA-directed RNA polymerase complex"/>
    <property type="evidence" value="ECO:0000318"/>
    <property type="project" value="GO_Central"/>
</dbReference>
<dbReference type="Pfam" id="PF14700">
    <property type="entry name" value="RPOL_N"/>
    <property type="match status" value="1"/>
</dbReference>
<dbReference type="InterPro" id="IPR002092">
    <property type="entry name" value="DNA-dir_Rpol_phage-type"/>
</dbReference>
<dbReference type="FunFam" id="1.10.287.280:FF:000001">
    <property type="entry name" value="DNA-directed RNA polymerase"/>
    <property type="match status" value="1"/>
</dbReference>
<name>A0A1D6IJV3_MAIZE</name>